<evidence type="ECO:0000313" key="1">
    <source>
        <dbReference type="EMBL" id="EFH57254.1"/>
    </source>
</evidence>
<dbReference type="EMBL" id="GL348716">
    <property type="protein sequence ID" value="EFH57254.1"/>
    <property type="molecule type" value="Genomic_DNA"/>
</dbReference>
<organism evidence="2">
    <name type="scientific">Arabidopsis lyrata subsp. lyrata</name>
    <name type="common">Lyre-leaved rock-cress</name>
    <dbReference type="NCBI Taxonomy" id="81972"/>
    <lineage>
        <taxon>Eukaryota</taxon>
        <taxon>Viridiplantae</taxon>
        <taxon>Streptophyta</taxon>
        <taxon>Embryophyta</taxon>
        <taxon>Tracheophyta</taxon>
        <taxon>Spermatophyta</taxon>
        <taxon>Magnoliopsida</taxon>
        <taxon>eudicotyledons</taxon>
        <taxon>Gunneridae</taxon>
        <taxon>Pentapetalae</taxon>
        <taxon>rosids</taxon>
        <taxon>malvids</taxon>
        <taxon>Brassicales</taxon>
        <taxon>Brassicaceae</taxon>
        <taxon>Camelineae</taxon>
        <taxon>Arabidopsis</taxon>
    </lineage>
</organism>
<evidence type="ECO:0000313" key="2">
    <source>
        <dbReference type="Proteomes" id="UP000008694"/>
    </source>
</evidence>
<sequence>MAHEHDEHDELDLEENVNVAVSVSNSLSFPREWIRKTKFLHANHIHDLQVGVAIRTNQAGDDVFLALCVGNRCLVIRLPDMIEGCLADFLTADTNRFVGLHQEPPIELANYKTAAQLGDNHQLNPVVAWNNWPLNDDQVNEAAIESVLVSSSLSVTTVSDHDHVWFSILNYAIPV</sequence>
<reference evidence="2" key="1">
    <citation type="journal article" date="2011" name="Nat. Genet.">
        <title>The Arabidopsis lyrata genome sequence and the basis of rapid genome size change.</title>
        <authorList>
            <person name="Hu T.T."/>
            <person name="Pattyn P."/>
            <person name="Bakker E.G."/>
            <person name="Cao J."/>
            <person name="Cheng J.-F."/>
            <person name="Clark R.M."/>
            <person name="Fahlgren N."/>
            <person name="Fawcett J.A."/>
            <person name="Grimwood J."/>
            <person name="Gundlach H."/>
            <person name="Haberer G."/>
            <person name="Hollister J.D."/>
            <person name="Ossowski S."/>
            <person name="Ottilar R.P."/>
            <person name="Salamov A.A."/>
            <person name="Schneeberger K."/>
            <person name="Spannagl M."/>
            <person name="Wang X."/>
            <person name="Yang L."/>
            <person name="Nasrallah M.E."/>
            <person name="Bergelson J."/>
            <person name="Carrington J.C."/>
            <person name="Gaut B.S."/>
            <person name="Schmutz J."/>
            <person name="Mayer K.F.X."/>
            <person name="Van de Peer Y."/>
            <person name="Grigoriev I.V."/>
            <person name="Nordborg M."/>
            <person name="Weigel D."/>
            <person name="Guo Y.-L."/>
        </authorList>
    </citation>
    <scope>NUCLEOTIDE SEQUENCE [LARGE SCALE GENOMIC DNA]</scope>
    <source>
        <strain evidence="2">cv. MN47</strain>
    </source>
</reference>
<dbReference type="HOGENOM" id="CLU_1534621_0_0_1"/>
<gene>
    <name evidence="1" type="ORF">ARALYDRAFT_901794</name>
</gene>
<keyword evidence="2" id="KW-1185">Reference proteome</keyword>
<accession>D7LJK7</accession>
<dbReference type="KEGG" id="aly:9317062"/>
<dbReference type="Proteomes" id="UP000008694">
    <property type="component" value="Unassembled WGS sequence"/>
</dbReference>
<dbReference type="AlphaFoldDB" id="D7LJK7"/>
<proteinExistence type="predicted"/>
<protein>
    <submittedName>
        <fullName evidence="1">Predicted protein</fullName>
    </submittedName>
</protein>
<dbReference type="Gramene" id="scaffold_401295.1">
    <property type="protein sequence ID" value="scaffold_401295.1"/>
    <property type="gene ID" value="scaffold_401295.1"/>
</dbReference>
<name>D7LJK7_ARALL</name>